<comment type="caution">
    <text evidence="7">The sequence shown here is derived from an EMBL/GenBank/DDBJ whole genome shotgun (WGS) entry which is preliminary data.</text>
</comment>
<evidence type="ECO:0000313" key="7">
    <source>
        <dbReference type="EMBL" id="PJE76157.1"/>
    </source>
</evidence>
<proteinExistence type="predicted"/>
<feature type="transmembrane region" description="Helical" evidence="6">
    <location>
        <begin position="289"/>
        <end position="317"/>
    </location>
</feature>
<feature type="transmembrane region" description="Helical" evidence="6">
    <location>
        <begin position="148"/>
        <end position="168"/>
    </location>
</feature>
<feature type="transmembrane region" description="Helical" evidence="6">
    <location>
        <begin position="397"/>
        <end position="418"/>
    </location>
</feature>
<dbReference type="GO" id="GO:0034755">
    <property type="term" value="P:iron ion transmembrane transport"/>
    <property type="evidence" value="ECO:0007669"/>
    <property type="project" value="TreeGrafter"/>
</dbReference>
<dbReference type="GO" id="GO:0005886">
    <property type="term" value="C:plasma membrane"/>
    <property type="evidence" value="ECO:0007669"/>
    <property type="project" value="TreeGrafter"/>
</dbReference>
<feature type="transmembrane region" description="Helical" evidence="6">
    <location>
        <begin position="337"/>
        <end position="356"/>
    </location>
</feature>
<gene>
    <name evidence="7" type="ORF">COV04_01340</name>
</gene>
<dbReference type="Proteomes" id="UP000231152">
    <property type="component" value="Unassembled WGS sequence"/>
</dbReference>
<dbReference type="PANTHER" id="PTHR11706:SF33">
    <property type="entry name" value="NATURAL RESISTANCE-ASSOCIATED MACROPHAGE PROTEIN 2"/>
    <property type="match status" value="1"/>
</dbReference>
<accession>A0A2M8LFD5</accession>
<feature type="transmembrane region" description="Helical" evidence="6">
    <location>
        <begin position="87"/>
        <end position="105"/>
    </location>
</feature>
<feature type="transmembrane region" description="Helical" evidence="6">
    <location>
        <begin position="362"/>
        <end position="385"/>
    </location>
</feature>
<evidence type="ECO:0000256" key="1">
    <source>
        <dbReference type="ARBA" id="ARBA00004141"/>
    </source>
</evidence>
<reference evidence="7 8" key="1">
    <citation type="submission" date="2017-09" db="EMBL/GenBank/DDBJ databases">
        <title>Depth-based differentiation of microbial function through sediment-hosted aquifers and enrichment of novel symbionts in the deep terrestrial subsurface.</title>
        <authorList>
            <person name="Probst A.J."/>
            <person name="Ladd B."/>
            <person name="Jarett J.K."/>
            <person name="Geller-Mcgrath D.E."/>
            <person name="Sieber C.M."/>
            <person name="Emerson J.B."/>
            <person name="Anantharaman K."/>
            <person name="Thomas B.C."/>
            <person name="Malmstrom R."/>
            <person name="Stieglmeier M."/>
            <person name="Klingl A."/>
            <person name="Woyke T."/>
            <person name="Ryan C.M."/>
            <person name="Banfield J.F."/>
        </authorList>
    </citation>
    <scope>NUCLEOTIDE SEQUENCE [LARGE SCALE GENOMIC DNA]</scope>
    <source>
        <strain evidence="7">CG10_big_fil_rev_8_21_14_0_10_48_11</strain>
    </source>
</reference>
<protein>
    <submittedName>
        <fullName evidence="7">Iron transporter</fullName>
    </submittedName>
</protein>
<evidence type="ECO:0000256" key="2">
    <source>
        <dbReference type="ARBA" id="ARBA00022448"/>
    </source>
</evidence>
<feature type="transmembrane region" description="Helical" evidence="6">
    <location>
        <begin position="188"/>
        <end position="206"/>
    </location>
</feature>
<evidence type="ECO:0000313" key="8">
    <source>
        <dbReference type="Proteomes" id="UP000231152"/>
    </source>
</evidence>
<feature type="transmembrane region" description="Helical" evidence="6">
    <location>
        <begin position="243"/>
        <end position="269"/>
    </location>
</feature>
<feature type="transmembrane region" description="Helical" evidence="6">
    <location>
        <begin position="111"/>
        <end position="136"/>
    </location>
</feature>
<evidence type="ECO:0000256" key="3">
    <source>
        <dbReference type="ARBA" id="ARBA00022692"/>
    </source>
</evidence>
<dbReference type="EMBL" id="PFET01000005">
    <property type="protein sequence ID" value="PJE76157.1"/>
    <property type="molecule type" value="Genomic_DNA"/>
</dbReference>
<dbReference type="PANTHER" id="PTHR11706">
    <property type="entry name" value="SOLUTE CARRIER PROTEIN FAMILY 11 MEMBER"/>
    <property type="match status" value="1"/>
</dbReference>
<dbReference type="GO" id="GO:0005384">
    <property type="term" value="F:manganese ion transmembrane transporter activity"/>
    <property type="evidence" value="ECO:0007669"/>
    <property type="project" value="TreeGrafter"/>
</dbReference>
<organism evidence="7 8">
    <name type="scientific">Candidatus Uhrbacteria bacterium CG10_big_fil_rev_8_21_14_0_10_48_11</name>
    <dbReference type="NCBI Taxonomy" id="1975037"/>
    <lineage>
        <taxon>Bacteria</taxon>
        <taxon>Candidatus Uhriibacteriota</taxon>
    </lineage>
</organism>
<dbReference type="GO" id="GO:0015086">
    <property type="term" value="F:cadmium ion transmembrane transporter activity"/>
    <property type="evidence" value="ECO:0007669"/>
    <property type="project" value="TreeGrafter"/>
</dbReference>
<name>A0A2M8LFD5_9BACT</name>
<evidence type="ECO:0000256" key="4">
    <source>
        <dbReference type="ARBA" id="ARBA00022989"/>
    </source>
</evidence>
<evidence type="ECO:0000256" key="6">
    <source>
        <dbReference type="SAM" id="Phobius"/>
    </source>
</evidence>
<comment type="subcellular location">
    <subcellularLocation>
        <location evidence="1">Membrane</location>
        <topology evidence="1">Multi-pass membrane protein</topology>
    </subcellularLocation>
</comment>
<keyword evidence="4 6" id="KW-1133">Transmembrane helix</keyword>
<dbReference type="AlphaFoldDB" id="A0A2M8LFD5"/>
<dbReference type="Pfam" id="PF01566">
    <property type="entry name" value="Nramp"/>
    <property type="match status" value="1"/>
</dbReference>
<keyword evidence="5 6" id="KW-0472">Membrane</keyword>
<dbReference type="InterPro" id="IPR001046">
    <property type="entry name" value="NRAMP_fam"/>
</dbReference>
<sequence>MVKKRHHRIRLLFRRLGPGFITGASDDDPSGIATYAQTGAQFGYGQLWTAFFSTPFMVAMQEMSGRIGLVTGKGLAGVLREHFSRPLLYCSVVILLVANVINIGADLGAMAAALKLIVGLPLLLWLLFFVVLTVSLEIFIPYRRYARYLKYLTLFLLAYIFTGALVTSDWGQVLKAAVTPHISLSREYLLNIVALLGTTISPYLFFWQANEEVEEEVMHRTFRVRSLPKIGQKEVRSIGFDTIVGMLFSNAIMFFIILTAAATLGANGIHQVDSAAQAAEALRPLAGNFTYLLFALGIIGTGLLAIPVLAGSASYAVSETFGWRTGLYRRFRQAHGFYGIIALATVVGLLVNFLPITPFEMLYYTAVLNGVLAPPLMVVILLIANNKDIMGEYTNSFTSNLFGGIVTLVMFAATVLLFTA</sequence>
<evidence type="ECO:0000256" key="5">
    <source>
        <dbReference type="ARBA" id="ARBA00023136"/>
    </source>
</evidence>
<keyword evidence="3 6" id="KW-0812">Transmembrane</keyword>
<keyword evidence="2" id="KW-0813">Transport</keyword>